<keyword evidence="3" id="KW-0819">tRNA processing</keyword>
<evidence type="ECO:0000313" key="6">
    <source>
        <dbReference type="EMBL" id="CAD8398357.1"/>
    </source>
</evidence>
<dbReference type="EMBL" id="HBEK01015367">
    <property type="protein sequence ID" value="CAD8398357.1"/>
    <property type="molecule type" value="Transcribed_RNA"/>
</dbReference>
<gene>
    <name evidence="6" type="ORF">RMAR0315_LOCUS8349</name>
</gene>
<sequence length="171" mass="19094">MLRRLLDGTSVELMMYSDVKNSSSIKSKLMSGKLDCAVFDRHLVMEVFQVMVAAQMAYQRYSTGKAACRTMHAEVLYCLSAMKSISNVFATFGLDGSQRELLIVVINPHKTIVDEIQRSIDGKEVSDIERSLSTGYDEARIKEVYKISDTELHAGPLLDAVLSRMASKSFL</sequence>
<comment type="subcellular location">
    <subcellularLocation>
        <location evidence="1">Nucleus</location>
    </subcellularLocation>
</comment>
<keyword evidence="4 5" id="KW-0539">Nucleus</keyword>
<evidence type="ECO:0000256" key="3">
    <source>
        <dbReference type="ARBA" id="ARBA00022694"/>
    </source>
</evidence>
<dbReference type="GO" id="GO:0000408">
    <property type="term" value="C:EKC/KEOPS complex"/>
    <property type="evidence" value="ECO:0007669"/>
    <property type="project" value="TreeGrafter"/>
</dbReference>
<dbReference type="AlphaFoldDB" id="A0A7S0BN12"/>
<evidence type="ECO:0000256" key="4">
    <source>
        <dbReference type="ARBA" id="ARBA00023242"/>
    </source>
</evidence>
<dbReference type="PANTHER" id="PTHR15840">
    <property type="entry name" value="CGI-121 FAMILY MEMBER"/>
    <property type="match status" value="1"/>
</dbReference>
<dbReference type="InterPro" id="IPR013926">
    <property type="entry name" value="CGI121/TPRKB"/>
</dbReference>
<evidence type="ECO:0000256" key="2">
    <source>
        <dbReference type="ARBA" id="ARBA00005546"/>
    </source>
</evidence>
<accession>A0A7S0BN12</accession>
<dbReference type="GO" id="GO:0005829">
    <property type="term" value="C:cytosol"/>
    <property type="evidence" value="ECO:0007669"/>
    <property type="project" value="TreeGrafter"/>
</dbReference>
<dbReference type="PANTHER" id="PTHR15840:SF10">
    <property type="entry name" value="EKC_KEOPS COMPLEX SUBUNIT TPRKB"/>
    <property type="match status" value="1"/>
</dbReference>
<dbReference type="GO" id="GO:0005634">
    <property type="term" value="C:nucleus"/>
    <property type="evidence" value="ECO:0007669"/>
    <property type="project" value="UniProtKB-SubCell"/>
</dbReference>
<comment type="similarity">
    <text evidence="2 5">Belongs to the CGI121/TPRKB family.</text>
</comment>
<reference evidence="6" key="1">
    <citation type="submission" date="2021-01" db="EMBL/GenBank/DDBJ databases">
        <authorList>
            <person name="Corre E."/>
            <person name="Pelletier E."/>
            <person name="Niang G."/>
            <person name="Scheremetjew M."/>
            <person name="Finn R."/>
            <person name="Kale V."/>
            <person name="Holt S."/>
            <person name="Cochrane G."/>
            <person name="Meng A."/>
            <person name="Brown T."/>
            <person name="Cohen L."/>
        </authorList>
    </citation>
    <scope>NUCLEOTIDE SEQUENCE</scope>
    <source>
        <strain evidence="6">UTEX LB 2760</strain>
    </source>
</reference>
<evidence type="ECO:0000256" key="1">
    <source>
        <dbReference type="ARBA" id="ARBA00004123"/>
    </source>
</evidence>
<evidence type="ECO:0000256" key="5">
    <source>
        <dbReference type="RuleBase" id="RU004398"/>
    </source>
</evidence>
<dbReference type="GO" id="GO:0002949">
    <property type="term" value="P:tRNA threonylcarbamoyladenosine modification"/>
    <property type="evidence" value="ECO:0007669"/>
    <property type="project" value="TreeGrafter"/>
</dbReference>
<dbReference type="Pfam" id="PF08617">
    <property type="entry name" value="CGI-121"/>
    <property type="match status" value="1"/>
</dbReference>
<name>A0A7S0BN12_9RHOD</name>
<proteinExistence type="inferred from homology"/>
<protein>
    <recommendedName>
        <fullName evidence="7">EKC/KEOPS complex subunit CGI121</fullName>
    </recommendedName>
</protein>
<dbReference type="SUPFAM" id="SSF143870">
    <property type="entry name" value="PF0523-like"/>
    <property type="match status" value="1"/>
</dbReference>
<evidence type="ECO:0008006" key="7">
    <source>
        <dbReference type="Google" id="ProtNLM"/>
    </source>
</evidence>
<dbReference type="InterPro" id="IPR036504">
    <property type="entry name" value="CGI121/TPRKB_sf"/>
</dbReference>
<dbReference type="NCBIfam" id="NF011465">
    <property type="entry name" value="PRK14886.1-1"/>
    <property type="match status" value="1"/>
</dbReference>
<dbReference type="Gene3D" id="3.30.2380.10">
    <property type="entry name" value="CGI121/TPRKB"/>
    <property type="match status" value="1"/>
</dbReference>
<organism evidence="6">
    <name type="scientific">Rhodosorus marinus</name>
    <dbReference type="NCBI Taxonomy" id="101924"/>
    <lineage>
        <taxon>Eukaryota</taxon>
        <taxon>Rhodophyta</taxon>
        <taxon>Stylonematophyceae</taxon>
        <taxon>Stylonematales</taxon>
        <taxon>Stylonemataceae</taxon>
        <taxon>Rhodosorus</taxon>
    </lineage>
</organism>